<name>A0A835PX69_VANPL</name>
<evidence type="ECO:0000256" key="1">
    <source>
        <dbReference type="SAM" id="MobiDB-lite"/>
    </source>
</evidence>
<accession>A0A835PX69</accession>
<gene>
    <name evidence="2" type="ORF">HPP92_020602</name>
</gene>
<dbReference type="Proteomes" id="UP000639772">
    <property type="component" value="Chromosome 11"/>
</dbReference>
<evidence type="ECO:0000313" key="2">
    <source>
        <dbReference type="EMBL" id="KAG0462126.1"/>
    </source>
</evidence>
<organism evidence="2 3">
    <name type="scientific">Vanilla planifolia</name>
    <name type="common">Vanilla</name>
    <dbReference type="NCBI Taxonomy" id="51239"/>
    <lineage>
        <taxon>Eukaryota</taxon>
        <taxon>Viridiplantae</taxon>
        <taxon>Streptophyta</taxon>
        <taxon>Embryophyta</taxon>
        <taxon>Tracheophyta</taxon>
        <taxon>Spermatophyta</taxon>
        <taxon>Magnoliopsida</taxon>
        <taxon>Liliopsida</taxon>
        <taxon>Asparagales</taxon>
        <taxon>Orchidaceae</taxon>
        <taxon>Vanilloideae</taxon>
        <taxon>Vanilleae</taxon>
        <taxon>Vanilla</taxon>
    </lineage>
</organism>
<evidence type="ECO:0000313" key="3">
    <source>
        <dbReference type="Proteomes" id="UP000639772"/>
    </source>
</evidence>
<proteinExistence type="predicted"/>
<feature type="region of interest" description="Disordered" evidence="1">
    <location>
        <begin position="1"/>
        <end position="42"/>
    </location>
</feature>
<protein>
    <submittedName>
        <fullName evidence="2">Uncharacterized protein</fullName>
    </submittedName>
</protein>
<dbReference type="AlphaFoldDB" id="A0A835PX69"/>
<reference evidence="2 3" key="1">
    <citation type="journal article" date="2020" name="Nat. Food">
        <title>A phased Vanilla planifolia genome enables genetic improvement of flavour and production.</title>
        <authorList>
            <person name="Hasing T."/>
            <person name="Tang H."/>
            <person name="Brym M."/>
            <person name="Khazi F."/>
            <person name="Huang T."/>
            <person name="Chambers A.H."/>
        </authorList>
    </citation>
    <scope>NUCLEOTIDE SEQUENCE [LARGE SCALE GENOMIC DNA]</scope>
    <source>
        <tissue evidence="2">Leaf</tissue>
    </source>
</reference>
<sequence>MGDGGLGMKEETTEEDHDFIPPPRGQTEAQLGKARGGRGRHPSVEKKGVVFWRVGGVAVKAGSRCNLGEDEVELLKTLEGRRRGCLGAGGRREEVYGEVEDGGGSGSCCSGE</sequence>
<dbReference type="EMBL" id="JADCNM010000011">
    <property type="protein sequence ID" value="KAG0462126.1"/>
    <property type="molecule type" value="Genomic_DNA"/>
</dbReference>
<comment type="caution">
    <text evidence="2">The sequence shown here is derived from an EMBL/GenBank/DDBJ whole genome shotgun (WGS) entry which is preliminary data.</text>
</comment>